<evidence type="ECO:0000256" key="2">
    <source>
        <dbReference type="ARBA" id="ARBA00022801"/>
    </source>
</evidence>
<keyword evidence="2 4" id="KW-0378">Hydrolase</keyword>
<organism evidence="7 8">
    <name type="scientific">Parvicella tangerina</name>
    <dbReference type="NCBI Taxonomy" id="2829795"/>
    <lineage>
        <taxon>Bacteria</taxon>
        <taxon>Pseudomonadati</taxon>
        <taxon>Bacteroidota</taxon>
        <taxon>Flavobacteriia</taxon>
        <taxon>Flavobacteriales</taxon>
        <taxon>Parvicellaceae</taxon>
        <taxon>Parvicella</taxon>
    </lineage>
</organism>
<dbReference type="Proteomes" id="UP000683507">
    <property type="component" value="Chromosome"/>
</dbReference>
<sequence length="407" mass="46034">MNKMIKLGLLGVATVCSMALSAQETFSNKKGSEYKFTTVVDLDETSVKNQNRTGTCWSFSSLSFFESELMRMGKGEHNLSEMYIVRNAYIGKAENYLRMYGTFNFGQGGAFHDIPWVIERYGIVPEEVYKGLEYGEDAHNHDEMEAIMTAAVKALAKKPQGDRLTPNWKAAFEGIVDAYLGEIPTNVEEFTFTYEGKEYNPKTFADQLGLNMDDYVSLTSYTHHPFYKPFVLEVQDNWAMRTGYNLPIDELMSVMKDALKNGYTFAWGADVSEKGFSYRDALAINPEDPSTIKTKGTDEKFFNDAGAEKISNAFLSPTKEKMVSQAERQAAFDSQETTDDHGMHITGLIKDQNGTDYFVVKNSWGTDHNECDGYFYASEAYARYKTMNIMVHKDALSKDMKKKLGIK</sequence>
<dbReference type="EMBL" id="OU015584">
    <property type="protein sequence ID" value="CAG5078500.1"/>
    <property type="molecule type" value="Genomic_DNA"/>
</dbReference>
<dbReference type="GO" id="GO:0006508">
    <property type="term" value="P:proteolysis"/>
    <property type="evidence" value="ECO:0007669"/>
    <property type="project" value="UniProtKB-KW"/>
</dbReference>
<gene>
    <name evidence="7" type="ORF">CRYO30217_00691</name>
</gene>
<dbReference type="PIRSF" id="PIRSF005700">
    <property type="entry name" value="PepC"/>
    <property type="match status" value="1"/>
</dbReference>
<dbReference type="PROSITE" id="PS00139">
    <property type="entry name" value="THIOL_PROTEASE_CYS"/>
    <property type="match status" value="1"/>
</dbReference>
<keyword evidence="4" id="KW-0031">Aminopeptidase</keyword>
<comment type="similarity">
    <text evidence="4">Belongs to the peptidase C1 family.</text>
</comment>
<feature type="signal peptide" evidence="6">
    <location>
        <begin position="1"/>
        <end position="22"/>
    </location>
</feature>
<dbReference type="PANTHER" id="PTHR10363:SF2">
    <property type="entry name" value="BLEOMYCIN HYDROLASE"/>
    <property type="match status" value="1"/>
</dbReference>
<dbReference type="InterPro" id="IPR004134">
    <property type="entry name" value="Peptidase_C1B"/>
</dbReference>
<evidence type="ECO:0000256" key="3">
    <source>
        <dbReference type="ARBA" id="ARBA00022807"/>
    </source>
</evidence>
<dbReference type="GO" id="GO:0005737">
    <property type="term" value="C:cytoplasm"/>
    <property type="evidence" value="ECO:0007669"/>
    <property type="project" value="TreeGrafter"/>
</dbReference>
<feature type="chain" id="PRO_5037481475" description="Aminopeptidase" evidence="6">
    <location>
        <begin position="23"/>
        <end position="407"/>
    </location>
</feature>
<dbReference type="GO" id="GO:0043418">
    <property type="term" value="P:homocysteine catabolic process"/>
    <property type="evidence" value="ECO:0007669"/>
    <property type="project" value="TreeGrafter"/>
</dbReference>
<dbReference type="PANTHER" id="PTHR10363">
    <property type="entry name" value="BLEOMYCIN HYDROLASE"/>
    <property type="match status" value="1"/>
</dbReference>
<keyword evidence="6" id="KW-0732">Signal</keyword>
<dbReference type="InterPro" id="IPR000169">
    <property type="entry name" value="Pept_cys_AS"/>
</dbReference>
<evidence type="ECO:0000256" key="1">
    <source>
        <dbReference type="ARBA" id="ARBA00022670"/>
    </source>
</evidence>
<proteinExistence type="inferred from homology"/>
<protein>
    <recommendedName>
        <fullName evidence="4">Aminopeptidase</fullName>
    </recommendedName>
</protein>
<evidence type="ECO:0000256" key="6">
    <source>
        <dbReference type="SAM" id="SignalP"/>
    </source>
</evidence>
<dbReference type="AlphaFoldDB" id="A0A916NFG7"/>
<evidence type="ECO:0000313" key="7">
    <source>
        <dbReference type="EMBL" id="CAG5078500.1"/>
    </source>
</evidence>
<name>A0A916NFG7_9FLAO</name>
<dbReference type="SUPFAM" id="SSF54001">
    <property type="entry name" value="Cysteine proteinases"/>
    <property type="match status" value="1"/>
</dbReference>
<evidence type="ECO:0000256" key="5">
    <source>
        <dbReference type="PIRSR" id="PIRSR005700-1"/>
    </source>
</evidence>
<feature type="active site" evidence="5">
    <location>
        <position position="341"/>
    </location>
</feature>
<keyword evidence="3 4" id="KW-0788">Thiol protease</keyword>
<evidence type="ECO:0000256" key="4">
    <source>
        <dbReference type="PIRNR" id="PIRNR005700"/>
    </source>
</evidence>
<accession>A0A916NFG7</accession>
<dbReference type="KEGG" id="ptan:CRYO30217_00691"/>
<feature type="active site" evidence="5">
    <location>
        <position position="362"/>
    </location>
</feature>
<keyword evidence="1 4" id="KW-0645">Protease</keyword>
<feature type="active site" evidence="5">
    <location>
        <position position="56"/>
    </location>
</feature>
<dbReference type="InterPro" id="IPR038765">
    <property type="entry name" value="Papain-like_cys_pep_sf"/>
</dbReference>
<dbReference type="Pfam" id="PF03051">
    <property type="entry name" value="Peptidase_C1_2"/>
    <property type="match status" value="2"/>
</dbReference>
<reference evidence="7" key="1">
    <citation type="submission" date="2021-04" db="EMBL/GenBank/DDBJ databases">
        <authorList>
            <person name="Rodrigo-Torres L."/>
            <person name="Arahal R. D."/>
            <person name="Lucena T."/>
        </authorList>
    </citation>
    <scope>NUCLEOTIDE SEQUENCE</scope>
    <source>
        <strain evidence="7">AS29M-1</strain>
    </source>
</reference>
<dbReference type="Gene3D" id="3.90.70.10">
    <property type="entry name" value="Cysteine proteinases"/>
    <property type="match status" value="1"/>
</dbReference>
<keyword evidence="8" id="KW-1185">Reference proteome</keyword>
<dbReference type="RefSeq" id="WP_258540919.1">
    <property type="nucleotide sequence ID" value="NZ_OU015584.1"/>
</dbReference>
<dbReference type="GO" id="GO:0009636">
    <property type="term" value="P:response to toxic substance"/>
    <property type="evidence" value="ECO:0007669"/>
    <property type="project" value="TreeGrafter"/>
</dbReference>
<dbReference type="GO" id="GO:0070005">
    <property type="term" value="F:cysteine-type aminopeptidase activity"/>
    <property type="evidence" value="ECO:0007669"/>
    <property type="project" value="InterPro"/>
</dbReference>
<evidence type="ECO:0000313" key="8">
    <source>
        <dbReference type="Proteomes" id="UP000683507"/>
    </source>
</evidence>